<comment type="caution">
    <text evidence="7">The sequence shown here is derived from an EMBL/GenBank/DDBJ whole genome shotgun (WGS) entry which is preliminary data.</text>
</comment>
<proteinExistence type="inferred from homology"/>
<dbReference type="InterPro" id="IPR017853">
    <property type="entry name" value="GH"/>
</dbReference>
<dbReference type="GO" id="GO:0009986">
    <property type="term" value="C:cell surface"/>
    <property type="evidence" value="ECO:0007669"/>
    <property type="project" value="TreeGrafter"/>
</dbReference>
<evidence type="ECO:0000256" key="3">
    <source>
        <dbReference type="ARBA" id="ARBA00023295"/>
    </source>
</evidence>
<protein>
    <submittedName>
        <fullName evidence="7">Glycoside hydrolase superfamily</fullName>
    </submittedName>
</protein>
<gene>
    <name evidence="7" type="ORF">FB45DRAFT_1146648</name>
</gene>
<evidence type="ECO:0000256" key="4">
    <source>
        <dbReference type="RuleBase" id="RU361153"/>
    </source>
</evidence>
<dbReference type="AlphaFoldDB" id="A0AAD7BW86"/>
<feature type="domain" description="Glycoside hydrolase family 5" evidence="6">
    <location>
        <begin position="92"/>
        <end position="367"/>
    </location>
</feature>
<keyword evidence="5" id="KW-0732">Signal</keyword>
<sequence length="492" mass="54677">MLRHLLHLFLLFQLVSSTCGDFDSQPDIPVDPFPEYDPQSAIVYRYRQKYGVNCGSLYVYEHWMTPSVFACAAGRSASEIDIASGANARAILENHWNNFISESDFSDLANMGINTIRLPIGYWSLGPEFCDRTPFGPLSDVYRNSWAYIVRTINLAAEYGLGVLVDLHGAVGSQNGQPHSGISDHQVGLFNSSSNQQKTLDVLAYLTNQLCTVTNIVGIQILNEPVNDPELPKFYSRAIETMRQTSTCAQTFPLYIHDAFVLEQYSDYVGNRTDFVVQDHHSYFAFTQDDESKSVSQLTEEVATSVADSLDTASAKQRDNLIVGEWSGALTPHSLSLEQDPDEAQRNFSATQMKEYSRTTAGWIFWAYKLENCDTDPGWCFLSAVGNTLPDTFGPYPNGCQLPSRRSLLATISAQRSRRDTSDDPSYDQGYSDGYSAARMFCENPIIPSALGHVRQYIIDGMQSYGPNGVDPDSYSAGFFRGLSDGEADEGR</sequence>
<evidence type="ECO:0000259" key="6">
    <source>
        <dbReference type="Pfam" id="PF00150"/>
    </source>
</evidence>
<dbReference type="GO" id="GO:0046557">
    <property type="term" value="F:glucan endo-1,6-beta-glucosidase activity"/>
    <property type="evidence" value="ECO:0007669"/>
    <property type="project" value="TreeGrafter"/>
</dbReference>
<reference evidence="7" key="1">
    <citation type="submission" date="2023-03" db="EMBL/GenBank/DDBJ databases">
        <title>Massive genome expansion in bonnet fungi (Mycena s.s.) driven by repeated elements and novel gene families across ecological guilds.</title>
        <authorList>
            <consortium name="Lawrence Berkeley National Laboratory"/>
            <person name="Harder C.B."/>
            <person name="Miyauchi S."/>
            <person name="Viragh M."/>
            <person name="Kuo A."/>
            <person name="Thoen E."/>
            <person name="Andreopoulos B."/>
            <person name="Lu D."/>
            <person name="Skrede I."/>
            <person name="Drula E."/>
            <person name="Henrissat B."/>
            <person name="Morin E."/>
            <person name="Kohler A."/>
            <person name="Barry K."/>
            <person name="LaButti K."/>
            <person name="Morin E."/>
            <person name="Salamov A."/>
            <person name="Lipzen A."/>
            <person name="Mereny Z."/>
            <person name="Hegedus B."/>
            <person name="Baldrian P."/>
            <person name="Stursova M."/>
            <person name="Weitz H."/>
            <person name="Taylor A."/>
            <person name="Grigoriev I.V."/>
            <person name="Nagy L.G."/>
            <person name="Martin F."/>
            <person name="Kauserud H."/>
        </authorList>
    </citation>
    <scope>NUCLEOTIDE SEQUENCE</scope>
    <source>
        <strain evidence="7">9284</strain>
    </source>
</reference>
<evidence type="ECO:0000256" key="1">
    <source>
        <dbReference type="ARBA" id="ARBA00005641"/>
    </source>
</evidence>
<dbReference type="Pfam" id="PF00150">
    <property type="entry name" value="Cellulase"/>
    <property type="match status" value="1"/>
</dbReference>
<dbReference type="GO" id="GO:0005576">
    <property type="term" value="C:extracellular region"/>
    <property type="evidence" value="ECO:0007669"/>
    <property type="project" value="TreeGrafter"/>
</dbReference>
<dbReference type="PANTHER" id="PTHR31297">
    <property type="entry name" value="GLUCAN ENDO-1,6-BETA-GLUCOSIDASE B"/>
    <property type="match status" value="1"/>
</dbReference>
<feature type="chain" id="PRO_5042059895" evidence="5">
    <location>
        <begin position="21"/>
        <end position="492"/>
    </location>
</feature>
<dbReference type="Gene3D" id="3.20.20.80">
    <property type="entry name" value="Glycosidases"/>
    <property type="match status" value="1"/>
</dbReference>
<dbReference type="PANTHER" id="PTHR31297:SF43">
    <property type="entry name" value="GLUCAN 1,3-BETA-GLUCOSIDASE 3"/>
    <property type="match status" value="1"/>
</dbReference>
<evidence type="ECO:0000256" key="5">
    <source>
        <dbReference type="SAM" id="SignalP"/>
    </source>
</evidence>
<name>A0AAD7BW86_9AGAR</name>
<comment type="similarity">
    <text evidence="1 4">Belongs to the glycosyl hydrolase 5 (cellulase A) family.</text>
</comment>
<dbReference type="GO" id="GO:0009251">
    <property type="term" value="P:glucan catabolic process"/>
    <property type="evidence" value="ECO:0007669"/>
    <property type="project" value="TreeGrafter"/>
</dbReference>
<accession>A0AAD7BW86</accession>
<organism evidence="7 8">
    <name type="scientific">Roridomyces roridus</name>
    <dbReference type="NCBI Taxonomy" id="1738132"/>
    <lineage>
        <taxon>Eukaryota</taxon>
        <taxon>Fungi</taxon>
        <taxon>Dikarya</taxon>
        <taxon>Basidiomycota</taxon>
        <taxon>Agaricomycotina</taxon>
        <taxon>Agaricomycetes</taxon>
        <taxon>Agaricomycetidae</taxon>
        <taxon>Agaricales</taxon>
        <taxon>Marasmiineae</taxon>
        <taxon>Mycenaceae</taxon>
        <taxon>Roridomyces</taxon>
    </lineage>
</organism>
<dbReference type="Proteomes" id="UP001221142">
    <property type="component" value="Unassembled WGS sequence"/>
</dbReference>
<dbReference type="EMBL" id="JARKIF010000008">
    <property type="protein sequence ID" value="KAJ7632503.1"/>
    <property type="molecule type" value="Genomic_DNA"/>
</dbReference>
<dbReference type="InterPro" id="IPR050386">
    <property type="entry name" value="Glycosyl_hydrolase_5"/>
</dbReference>
<keyword evidence="2 4" id="KW-0378">Hydrolase</keyword>
<evidence type="ECO:0000256" key="2">
    <source>
        <dbReference type="ARBA" id="ARBA00022801"/>
    </source>
</evidence>
<dbReference type="InterPro" id="IPR001547">
    <property type="entry name" value="Glyco_hydro_5"/>
</dbReference>
<feature type="signal peptide" evidence="5">
    <location>
        <begin position="1"/>
        <end position="20"/>
    </location>
</feature>
<keyword evidence="8" id="KW-1185">Reference proteome</keyword>
<dbReference type="SUPFAM" id="SSF51445">
    <property type="entry name" value="(Trans)glycosidases"/>
    <property type="match status" value="1"/>
</dbReference>
<evidence type="ECO:0000313" key="7">
    <source>
        <dbReference type="EMBL" id="KAJ7632503.1"/>
    </source>
</evidence>
<keyword evidence="3 4" id="KW-0326">Glycosidase</keyword>
<evidence type="ECO:0000313" key="8">
    <source>
        <dbReference type="Proteomes" id="UP001221142"/>
    </source>
</evidence>